<gene>
    <name evidence="4" type="ORF">Val02_19710</name>
</gene>
<name>A0A8J4DNN7_9ACTN</name>
<keyword evidence="1" id="KW-0560">Oxidoreductase</keyword>
<dbReference type="InterPro" id="IPR036188">
    <property type="entry name" value="FAD/NAD-bd_sf"/>
</dbReference>
<dbReference type="InterPro" id="IPR002938">
    <property type="entry name" value="FAD-bd"/>
</dbReference>
<protein>
    <submittedName>
        <fullName evidence="4">Monooxygenase</fullName>
    </submittedName>
</protein>
<dbReference type="RefSeq" id="WP_203898641.1">
    <property type="nucleotide sequence ID" value="NZ_BOPF01000006.1"/>
</dbReference>
<proteinExistence type="predicted"/>
<sequence length="372" mass="39166">MDVLIAGAGVGGLALAAGLTADGHTVRVLERAPAPRTDGAAVTIFCNGAKAAHELGVPLDGLGGPVRTLTFTLPDGTVFGRTDLTVMRRRTGFGVATVPRHRLLARLAAPLSPGGAISYGVEVTGVAPDANGVTVSTADGATHRADVLVGADGYRSAVRRAVLGDEPARHNGWISWQGLTVALPEIAGSPHARCVVGPAGLCGLMPAGDGLLQWWFDTPDAPESEPTLEWLRGRFAAYAGPVAALLDGLTEADVQRYPHVRHAVPDRWGAERTTLVGDAAHAFPPSQAQGANQALEDAWVLRRRIALPDGLRRYERERIPRVRRISRLAASEVTNRPPSPLGRLAGRLAGPRLGGLAYLAMLRRCSNVLGDR</sequence>
<dbReference type="EMBL" id="BOPF01000006">
    <property type="protein sequence ID" value="GIJ45085.1"/>
    <property type="molecule type" value="Genomic_DNA"/>
</dbReference>
<dbReference type="PANTHER" id="PTHR13789">
    <property type="entry name" value="MONOOXYGENASE"/>
    <property type="match status" value="1"/>
</dbReference>
<evidence type="ECO:0000313" key="5">
    <source>
        <dbReference type="Proteomes" id="UP000619260"/>
    </source>
</evidence>
<keyword evidence="2 4" id="KW-0503">Monooxygenase</keyword>
<keyword evidence="5" id="KW-1185">Reference proteome</keyword>
<evidence type="ECO:0000259" key="3">
    <source>
        <dbReference type="Pfam" id="PF01494"/>
    </source>
</evidence>
<evidence type="ECO:0000256" key="2">
    <source>
        <dbReference type="ARBA" id="ARBA00023033"/>
    </source>
</evidence>
<feature type="domain" description="FAD-binding" evidence="3">
    <location>
        <begin position="2"/>
        <end position="326"/>
    </location>
</feature>
<dbReference type="SUPFAM" id="SSF51905">
    <property type="entry name" value="FAD/NAD(P)-binding domain"/>
    <property type="match status" value="1"/>
</dbReference>
<comment type="caution">
    <text evidence="4">The sequence shown here is derived from an EMBL/GenBank/DDBJ whole genome shotgun (WGS) entry which is preliminary data.</text>
</comment>
<dbReference type="AlphaFoldDB" id="A0A8J4DNN7"/>
<accession>A0A8J4DNN7</accession>
<dbReference type="PRINTS" id="PR00420">
    <property type="entry name" value="RNGMNOXGNASE"/>
</dbReference>
<reference evidence="4" key="1">
    <citation type="submission" date="2021-01" db="EMBL/GenBank/DDBJ databases">
        <title>Whole genome shotgun sequence of Virgisporangium aliadipatigenens NBRC 105644.</title>
        <authorList>
            <person name="Komaki H."/>
            <person name="Tamura T."/>
        </authorList>
    </citation>
    <scope>NUCLEOTIDE SEQUENCE</scope>
    <source>
        <strain evidence="4">NBRC 105644</strain>
    </source>
</reference>
<dbReference type="InterPro" id="IPR050493">
    <property type="entry name" value="FAD-dep_Monooxygenase_BioMet"/>
</dbReference>
<evidence type="ECO:0000313" key="4">
    <source>
        <dbReference type="EMBL" id="GIJ45085.1"/>
    </source>
</evidence>
<dbReference type="PANTHER" id="PTHR13789:SF309">
    <property type="entry name" value="PUTATIVE (AFU_ORTHOLOGUE AFUA_6G14510)-RELATED"/>
    <property type="match status" value="1"/>
</dbReference>
<organism evidence="4 5">
    <name type="scientific">Virgisporangium aliadipatigenens</name>
    <dbReference type="NCBI Taxonomy" id="741659"/>
    <lineage>
        <taxon>Bacteria</taxon>
        <taxon>Bacillati</taxon>
        <taxon>Actinomycetota</taxon>
        <taxon>Actinomycetes</taxon>
        <taxon>Micromonosporales</taxon>
        <taxon>Micromonosporaceae</taxon>
        <taxon>Virgisporangium</taxon>
    </lineage>
</organism>
<dbReference type="Proteomes" id="UP000619260">
    <property type="component" value="Unassembled WGS sequence"/>
</dbReference>
<dbReference type="GO" id="GO:0071949">
    <property type="term" value="F:FAD binding"/>
    <property type="evidence" value="ECO:0007669"/>
    <property type="project" value="InterPro"/>
</dbReference>
<evidence type="ECO:0000256" key="1">
    <source>
        <dbReference type="ARBA" id="ARBA00023002"/>
    </source>
</evidence>
<dbReference type="GO" id="GO:0004497">
    <property type="term" value="F:monooxygenase activity"/>
    <property type="evidence" value="ECO:0007669"/>
    <property type="project" value="UniProtKB-KW"/>
</dbReference>
<dbReference type="Pfam" id="PF01494">
    <property type="entry name" value="FAD_binding_3"/>
    <property type="match status" value="1"/>
</dbReference>
<dbReference type="Gene3D" id="3.50.50.60">
    <property type="entry name" value="FAD/NAD(P)-binding domain"/>
    <property type="match status" value="1"/>
</dbReference>